<dbReference type="Gene3D" id="3.40.5.90">
    <property type="entry name" value="CDGSH iron-sulfur domain, mitoNEET-type"/>
    <property type="match status" value="1"/>
</dbReference>
<evidence type="ECO:0008006" key="3">
    <source>
        <dbReference type="Google" id="ProtNLM"/>
    </source>
</evidence>
<organism evidence="1 2">
    <name type="scientific">Isoalcanivorax beigongshangi</name>
    <dbReference type="NCBI Taxonomy" id="3238810"/>
    <lineage>
        <taxon>Bacteria</taxon>
        <taxon>Pseudomonadati</taxon>
        <taxon>Pseudomonadota</taxon>
        <taxon>Gammaproteobacteria</taxon>
        <taxon>Oceanospirillales</taxon>
        <taxon>Alcanivoracaceae</taxon>
        <taxon>Isoalcanivorax</taxon>
    </lineage>
</organism>
<accession>A0ABV4AI62</accession>
<gene>
    <name evidence="1" type="ORF">AB5I84_10160</name>
</gene>
<keyword evidence="2" id="KW-1185">Reference proteome</keyword>
<protein>
    <recommendedName>
        <fullName evidence="3">Iron-binding zinc finger CDGSH type domain-containing protein</fullName>
    </recommendedName>
</protein>
<sequence>MAQVRYPLPTKLSAGAVCYWCPECPAVTASPTCNHPQQQRYQAPRQQIVIFCGCGRTTTPPYCDGRSHQQLA</sequence>
<evidence type="ECO:0000313" key="1">
    <source>
        <dbReference type="EMBL" id="MEY1662510.1"/>
    </source>
</evidence>
<name>A0ABV4AI62_9GAMM</name>
<dbReference type="Proteomes" id="UP001562065">
    <property type="component" value="Unassembled WGS sequence"/>
</dbReference>
<reference evidence="1 2" key="1">
    <citation type="submission" date="2024-07" db="EMBL/GenBank/DDBJ databases">
        <authorList>
            <person name="Ren Q."/>
        </authorList>
    </citation>
    <scope>NUCLEOTIDE SEQUENCE [LARGE SCALE GENOMIC DNA]</scope>
    <source>
        <strain evidence="1 2">REN37</strain>
    </source>
</reference>
<evidence type="ECO:0000313" key="2">
    <source>
        <dbReference type="Proteomes" id="UP001562065"/>
    </source>
</evidence>
<dbReference type="InterPro" id="IPR042216">
    <property type="entry name" value="MitoNEET_CISD"/>
</dbReference>
<dbReference type="RefSeq" id="WP_369455744.1">
    <property type="nucleotide sequence ID" value="NZ_JBGCUO010000001.1"/>
</dbReference>
<dbReference type="EMBL" id="JBGCUO010000001">
    <property type="protein sequence ID" value="MEY1662510.1"/>
    <property type="molecule type" value="Genomic_DNA"/>
</dbReference>
<comment type="caution">
    <text evidence="1">The sequence shown here is derived from an EMBL/GenBank/DDBJ whole genome shotgun (WGS) entry which is preliminary data.</text>
</comment>
<proteinExistence type="predicted"/>